<dbReference type="InterPro" id="IPR029045">
    <property type="entry name" value="ClpP/crotonase-like_dom_sf"/>
</dbReference>
<evidence type="ECO:0000313" key="14">
    <source>
        <dbReference type="EMBL" id="RNF40689.1"/>
    </source>
</evidence>
<dbReference type="RefSeq" id="WP_123164388.1">
    <property type="nucleotide sequence ID" value="NZ_RIAX01000002.1"/>
</dbReference>
<evidence type="ECO:0000256" key="13">
    <source>
        <dbReference type="RuleBase" id="RU003707"/>
    </source>
</evidence>
<dbReference type="Proteomes" id="UP000275473">
    <property type="component" value="Unassembled WGS sequence"/>
</dbReference>
<dbReference type="InterPro" id="IPR018376">
    <property type="entry name" value="Enoyl-CoA_hyd/isom_CS"/>
</dbReference>
<evidence type="ECO:0000256" key="8">
    <source>
        <dbReference type="ARBA" id="ARBA00039903"/>
    </source>
</evidence>
<dbReference type="PANTHER" id="PTHR11941">
    <property type="entry name" value="ENOYL-COA HYDRATASE-RELATED"/>
    <property type="match status" value="1"/>
</dbReference>
<accession>A0A3M8PAF4</accession>
<dbReference type="PROSITE" id="PS00166">
    <property type="entry name" value="ENOYL_COA_HYDRATASE"/>
    <property type="match status" value="1"/>
</dbReference>
<keyword evidence="4" id="KW-0456">Lyase</keyword>
<evidence type="ECO:0000256" key="6">
    <source>
        <dbReference type="ARBA" id="ARBA00036541"/>
    </source>
</evidence>
<comment type="catalytic activity">
    <reaction evidence="11">
        <text>(S)-methylmalonyl-CoA + H(+) = propanoyl-CoA + CO2</text>
        <dbReference type="Rhea" id="RHEA:61340"/>
        <dbReference type="ChEBI" id="CHEBI:15378"/>
        <dbReference type="ChEBI" id="CHEBI:16526"/>
        <dbReference type="ChEBI" id="CHEBI:57327"/>
        <dbReference type="ChEBI" id="CHEBI:57392"/>
        <dbReference type="EC" id="4.1.1.94"/>
    </reaction>
    <physiologicalReaction direction="left-to-right" evidence="11">
        <dbReference type="Rhea" id="RHEA:61341"/>
    </physiologicalReaction>
</comment>
<dbReference type="OrthoDB" id="9775794at2"/>
<dbReference type="PANTHER" id="PTHR11941:SF27">
    <property type="entry name" value="ETHYLMALONYL-COA DECARBOXYLASE"/>
    <property type="match status" value="1"/>
</dbReference>
<evidence type="ECO:0000256" key="12">
    <source>
        <dbReference type="ARBA" id="ARBA00056546"/>
    </source>
</evidence>
<reference evidence="14 15" key="1">
    <citation type="journal article" date="2018" name="Int. J. Syst. Evol. Microbiol.">
        <title>Planococcus salinus sp. nov., a moderately halophilic bacterium isolated from a saline-alkali soil.</title>
        <authorList>
            <person name="Gan L."/>
        </authorList>
    </citation>
    <scope>NUCLEOTIDE SEQUENCE [LARGE SCALE GENOMIC DNA]</scope>
    <source>
        <strain evidence="14 15">LCB217</strain>
    </source>
</reference>
<keyword evidence="3" id="KW-0963">Cytoplasm</keyword>
<proteinExistence type="inferred from homology"/>
<dbReference type="InterPro" id="IPR001753">
    <property type="entry name" value="Enoyl-CoA_hydra/iso"/>
</dbReference>
<name>A0A3M8PAF4_9BACL</name>
<gene>
    <name evidence="14" type="ORF">EEX84_04505</name>
</gene>
<comment type="similarity">
    <text evidence="2 13">Belongs to the enoyl-CoA hydratase/isomerase family.</text>
</comment>
<evidence type="ECO:0000256" key="7">
    <source>
        <dbReference type="ARBA" id="ARBA00038883"/>
    </source>
</evidence>
<evidence type="ECO:0000256" key="10">
    <source>
        <dbReference type="ARBA" id="ARBA00042182"/>
    </source>
</evidence>
<sequence>MSYHIESADGVMTFTIDRPHIRNAVNDEIIDGMEELVRSAGKSEVRLVIVTAAGDQAFCSGGDLSVFHALRTEEEAYPMLKRMSQALYALKTLPIPVIALVNGTAVGGGCEIATACDYRLVKAHAKCGFVQGNLVITSGWGGGTYLFEALQHDHALQMLGEARLYTADELETNGWATKVIRSPKDIDVFLSQMKKVRPEVHRAYKEMAIRKWKETNLEGRVEEEVRRCAQLWAEDAHHEAVDKFLNKTNQ</sequence>
<comment type="function">
    <text evidence="12">Decarboxylates ethylmalonyl-CoA, a potentially toxic metabolite, to form butyryl-CoA, suggesting it might be involved in metabolite proofreading. Acts preferentially on (S)-ethylmalonyl-CoA but also has some activity on the (R)-isomer. Also has methylmalonyl-CoA decarboxylase activity at lower level.</text>
</comment>
<dbReference type="Pfam" id="PF00378">
    <property type="entry name" value="ECH_1"/>
    <property type="match status" value="1"/>
</dbReference>
<keyword evidence="14" id="KW-0413">Isomerase</keyword>
<dbReference type="GO" id="GO:0016853">
    <property type="term" value="F:isomerase activity"/>
    <property type="evidence" value="ECO:0007669"/>
    <property type="project" value="UniProtKB-KW"/>
</dbReference>
<evidence type="ECO:0000256" key="4">
    <source>
        <dbReference type="ARBA" id="ARBA00023239"/>
    </source>
</evidence>
<evidence type="ECO:0000256" key="2">
    <source>
        <dbReference type="ARBA" id="ARBA00005254"/>
    </source>
</evidence>
<comment type="subcellular location">
    <subcellularLocation>
        <location evidence="1">Cytoplasm</location>
        <location evidence="1">Cytosol</location>
    </subcellularLocation>
</comment>
<dbReference type="EMBL" id="RIAX01000002">
    <property type="protein sequence ID" value="RNF40689.1"/>
    <property type="molecule type" value="Genomic_DNA"/>
</dbReference>
<evidence type="ECO:0000256" key="11">
    <source>
        <dbReference type="ARBA" id="ARBA00047446"/>
    </source>
</evidence>
<evidence type="ECO:0000256" key="1">
    <source>
        <dbReference type="ARBA" id="ARBA00004514"/>
    </source>
</evidence>
<evidence type="ECO:0000256" key="9">
    <source>
        <dbReference type="ARBA" id="ARBA00042052"/>
    </source>
</evidence>
<comment type="catalytic activity">
    <reaction evidence="5">
        <text>(2S)-ethylmalonyl-CoA + H(+) = butanoyl-CoA + CO2</text>
        <dbReference type="Rhea" id="RHEA:32131"/>
        <dbReference type="ChEBI" id="CHEBI:15378"/>
        <dbReference type="ChEBI" id="CHEBI:16526"/>
        <dbReference type="ChEBI" id="CHEBI:57371"/>
        <dbReference type="ChEBI" id="CHEBI:60909"/>
        <dbReference type="EC" id="4.1.1.94"/>
    </reaction>
    <physiologicalReaction direction="left-to-right" evidence="5">
        <dbReference type="Rhea" id="RHEA:32132"/>
    </physiologicalReaction>
</comment>
<dbReference type="SUPFAM" id="SSF52096">
    <property type="entry name" value="ClpP/crotonase"/>
    <property type="match status" value="1"/>
</dbReference>
<evidence type="ECO:0000256" key="3">
    <source>
        <dbReference type="ARBA" id="ARBA00022490"/>
    </source>
</evidence>
<dbReference type="CDD" id="cd06558">
    <property type="entry name" value="crotonase-like"/>
    <property type="match status" value="1"/>
</dbReference>
<evidence type="ECO:0000313" key="15">
    <source>
        <dbReference type="Proteomes" id="UP000275473"/>
    </source>
</evidence>
<protein>
    <recommendedName>
        <fullName evidence="8">Ethylmalonyl-CoA decarboxylase</fullName>
        <ecNumber evidence="7">4.1.1.94</ecNumber>
    </recommendedName>
    <alternativeName>
        <fullName evidence="10">Enoyl-CoA hydratase domain-containing protein 1</fullName>
    </alternativeName>
    <alternativeName>
        <fullName evidence="9">Methylmalonyl-CoA decarboxylase</fullName>
    </alternativeName>
</protein>
<dbReference type="EC" id="4.1.1.94" evidence="7"/>
<comment type="catalytic activity">
    <reaction evidence="6">
        <text>(2R)-ethylmalonyl-CoA + H(+) = butanoyl-CoA + CO2</text>
        <dbReference type="Rhea" id="RHEA:59540"/>
        <dbReference type="ChEBI" id="CHEBI:15378"/>
        <dbReference type="ChEBI" id="CHEBI:16526"/>
        <dbReference type="ChEBI" id="CHEBI:57371"/>
        <dbReference type="ChEBI" id="CHEBI:85316"/>
        <dbReference type="EC" id="4.1.1.94"/>
    </reaction>
    <physiologicalReaction direction="left-to-right" evidence="6">
        <dbReference type="Rhea" id="RHEA:59541"/>
    </physiologicalReaction>
</comment>
<keyword evidence="15" id="KW-1185">Reference proteome</keyword>
<dbReference type="Gene3D" id="3.90.226.10">
    <property type="entry name" value="2-enoyl-CoA Hydratase, Chain A, domain 1"/>
    <property type="match status" value="1"/>
</dbReference>
<evidence type="ECO:0000256" key="5">
    <source>
        <dbReference type="ARBA" id="ARBA00036343"/>
    </source>
</evidence>
<dbReference type="AlphaFoldDB" id="A0A3M8PAF4"/>
<dbReference type="GO" id="GO:0005829">
    <property type="term" value="C:cytosol"/>
    <property type="evidence" value="ECO:0007669"/>
    <property type="project" value="UniProtKB-SubCell"/>
</dbReference>
<comment type="caution">
    <text evidence="14">The sequence shown here is derived from an EMBL/GenBank/DDBJ whole genome shotgun (WGS) entry which is preliminary data.</text>
</comment>
<organism evidence="14 15">
    <name type="scientific">Planococcus salinus</name>
    <dbReference type="NCBI Taxonomy" id="1848460"/>
    <lineage>
        <taxon>Bacteria</taxon>
        <taxon>Bacillati</taxon>
        <taxon>Bacillota</taxon>
        <taxon>Bacilli</taxon>
        <taxon>Bacillales</taxon>
        <taxon>Caryophanaceae</taxon>
        <taxon>Planococcus</taxon>
    </lineage>
</organism>
<dbReference type="GO" id="GO:0004492">
    <property type="term" value="F:methyl/ethyl malonyl-CoA decarboxylase activity"/>
    <property type="evidence" value="ECO:0007669"/>
    <property type="project" value="UniProtKB-EC"/>
</dbReference>
<dbReference type="GO" id="GO:0006635">
    <property type="term" value="P:fatty acid beta-oxidation"/>
    <property type="evidence" value="ECO:0007669"/>
    <property type="project" value="TreeGrafter"/>
</dbReference>